<keyword evidence="3" id="KW-1185">Reference proteome</keyword>
<dbReference type="Proteomes" id="UP000095280">
    <property type="component" value="Unplaced"/>
</dbReference>
<feature type="compositionally biased region" description="Polar residues" evidence="1">
    <location>
        <begin position="32"/>
        <end position="45"/>
    </location>
</feature>
<dbReference type="SUPFAM" id="SSF47473">
    <property type="entry name" value="EF-hand"/>
    <property type="match status" value="1"/>
</dbReference>
<protein>
    <submittedName>
        <fullName evidence="4">EF-hand domain-containing protein</fullName>
    </submittedName>
</protein>
<name>A0A1I8G7D8_9PLAT</name>
<evidence type="ECO:0000313" key="4">
    <source>
        <dbReference type="WBParaSite" id="maker-uti_cns_0001035-snap-gene-1.12-mRNA-1"/>
    </source>
</evidence>
<dbReference type="GO" id="GO:0005509">
    <property type="term" value="F:calcium ion binding"/>
    <property type="evidence" value="ECO:0007669"/>
    <property type="project" value="InterPro"/>
</dbReference>
<organism evidence="3 4">
    <name type="scientific">Macrostomum lignano</name>
    <dbReference type="NCBI Taxonomy" id="282301"/>
    <lineage>
        <taxon>Eukaryota</taxon>
        <taxon>Metazoa</taxon>
        <taxon>Spiralia</taxon>
        <taxon>Lophotrochozoa</taxon>
        <taxon>Platyhelminthes</taxon>
        <taxon>Rhabditophora</taxon>
        <taxon>Macrostomorpha</taxon>
        <taxon>Macrostomida</taxon>
        <taxon>Macrostomidae</taxon>
        <taxon>Macrostomum</taxon>
    </lineage>
</organism>
<evidence type="ECO:0000256" key="1">
    <source>
        <dbReference type="SAM" id="MobiDB-lite"/>
    </source>
</evidence>
<dbReference type="WBParaSite" id="maker-uti_cns_0001035-snap-gene-1.12-mRNA-1">
    <property type="protein sequence ID" value="maker-uti_cns_0001035-snap-gene-1.12-mRNA-1"/>
    <property type="gene ID" value="maker-uti_cns_0001035-snap-gene-1.12"/>
</dbReference>
<dbReference type="AlphaFoldDB" id="A0A1I8G7D8"/>
<dbReference type="PROSITE" id="PS50222">
    <property type="entry name" value="EF_HAND_2"/>
    <property type="match status" value="1"/>
</dbReference>
<feature type="compositionally biased region" description="Basic and acidic residues" evidence="1">
    <location>
        <begin position="65"/>
        <end position="84"/>
    </location>
</feature>
<evidence type="ECO:0000313" key="3">
    <source>
        <dbReference type="Proteomes" id="UP000095280"/>
    </source>
</evidence>
<proteinExistence type="predicted"/>
<feature type="compositionally biased region" description="Polar residues" evidence="1">
    <location>
        <begin position="52"/>
        <end position="64"/>
    </location>
</feature>
<dbReference type="Gene3D" id="1.10.238.10">
    <property type="entry name" value="EF-hand"/>
    <property type="match status" value="1"/>
</dbReference>
<reference evidence="4" key="1">
    <citation type="submission" date="2016-11" db="UniProtKB">
        <authorList>
            <consortium name="WormBaseParasite"/>
        </authorList>
    </citation>
    <scope>IDENTIFICATION</scope>
</reference>
<sequence length="279" mass="32274">LRSPQSRVRSHWLRPPPSEFPQSRSVFPKNPLQASSRRNSHNQSLARGFCPTLNSERINFPTQSRDSRRLCNPRQDRPDTRLEQRPSAVEATKPKPRRPADYPPNGFGDFWQRKLRTSFRRMNRSGSGLLTRDDFRAIGDEMVRLGGLSGQRAEDVRGVMLRIWDDYYRPREGGSGISADQYVAQKCRMVNGPLRDDVTRYGQELFKAMDHNGDERISREEYRIFTEAWGIGDRARDEMFELMQRDGAVAKEDFLSALADFYISEDESSPYSRLFGDLC</sequence>
<evidence type="ECO:0000259" key="2">
    <source>
        <dbReference type="PROSITE" id="PS50222"/>
    </source>
</evidence>
<accession>A0A1I8G7D8</accession>
<feature type="region of interest" description="Disordered" evidence="1">
    <location>
        <begin position="1"/>
        <end position="107"/>
    </location>
</feature>
<feature type="domain" description="EF-hand" evidence="2">
    <location>
        <begin position="197"/>
        <end position="232"/>
    </location>
</feature>
<dbReference type="InterPro" id="IPR011992">
    <property type="entry name" value="EF-hand-dom_pair"/>
</dbReference>
<dbReference type="InterPro" id="IPR002048">
    <property type="entry name" value="EF_hand_dom"/>
</dbReference>